<dbReference type="RefSeq" id="WP_046956012.1">
    <property type="nucleotide sequence ID" value="NZ_JAEHBZ010000051.1"/>
</dbReference>
<protein>
    <submittedName>
        <fullName evidence="3">Nucleotidyltransferase domain-containing protein</fullName>
    </submittedName>
</protein>
<evidence type="ECO:0000313" key="5">
    <source>
        <dbReference type="Proteomes" id="UP000220226"/>
    </source>
</evidence>
<dbReference type="Pfam" id="PF18765">
    <property type="entry name" value="Polbeta"/>
    <property type="match status" value="1"/>
</dbReference>
<sequence length="135" mass="15749">MIFQSMITAIIEKLQETVNPYWIIVFGSTAENREREDSDIDIAYLSDTTLGNYERFLLAQELANIVHKDVDLVDLSEASTVFQAQIIHTGKTIFCSDERRKVIFEMKTLKMYSKLNEERQIVFDDIKKRGSIYEE</sequence>
<dbReference type="NCBIfam" id="NF047752">
    <property type="entry name" value="MntA_antitoxin"/>
    <property type="match status" value="1"/>
</dbReference>
<keyword evidence="3" id="KW-0808">Transferase</keyword>
<dbReference type="InterPro" id="IPR052930">
    <property type="entry name" value="TA_antitoxin_MntA"/>
</dbReference>
<comment type="caution">
    <text evidence="2">The sequence shown here is derived from an EMBL/GenBank/DDBJ whole genome shotgun (WGS) entry which is preliminary data.</text>
</comment>
<dbReference type="EMBL" id="LCYI01000044">
    <property type="protein sequence ID" value="KLA26157.1"/>
    <property type="molecule type" value="Genomic_DNA"/>
</dbReference>
<dbReference type="InterPro" id="IPR041633">
    <property type="entry name" value="Polbeta"/>
</dbReference>
<evidence type="ECO:0000313" key="4">
    <source>
        <dbReference type="Proteomes" id="UP000035214"/>
    </source>
</evidence>
<dbReference type="Gene3D" id="3.30.460.10">
    <property type="entry name" value="Beta Polymerase, domain 2"/>
    <property type="match status" value="1"/>
</dbReference>
<dbReference type="PATRIC" id="fig|1396.428.peg.6223"/>
<accession>A0A0G8ERR3</accession>
<dbReference type="Proteomes" id="UP000220226">
    <property type="component" value="Unassembled WGS sequence"/>
</dbReference>
<dbReference type="PANTHER" id="PTHR43852">
    <property type="entry name" value="NUCLEOTIDYLTRANSFERASE"/>
    <property type="match status" value="1"/>
</dbReference>
<gene>
    <name evidence="2" type="ORF">B4077_6047</name>
    <name evidence="3" type="ORF">CN290_28815</name>
</gene>
<dbReference type="InterPro" id="IPR043519">
    <property type="entry name" value="NT_sf"/>
</dbReference>
<evidence type="ECO:0000259" key="1">
    <source>
        <dbReference type="Pfam" id="PF18765"/>
    </source>
</evidence>
<dbReference type="Proteomes" id="UP000035214">
    <property type="component" value="Unassembled WGS sequence"/>
</dbReference>
<evidence type="ECO:0000313" key="3">
    <source>
        <dbReference type="EMBL" id="PFC69877.1"/>
    </source>
</evidence>
<evidence type="ECO:0000313" key="2">
    <source>
        <dbReference type="EMBL" id="KLA26157.1"/>
    </source>
</evidence>
<reference evidence="3 5" key="2">
    <citation type="submission" date="2017-09" db="EMBL/GenBank/DDBJ databases">
        <title>Large-scale bioinformatics analysis of Bacillus genomes uncovers conserved roles of natural products in bacterial physiology.</title>
        <authorList>
            <consortium name="Agbiome Team Llc"/>
            <person name="Bleich R.M."/>
            <person name="Grubbs K.J."/>
            <person name="Santa Maria K.C."/>
            <person name="Allen S.E."/>
            <person name="Farag S."/>
            <person name="Shank E.A."/>
            <person name="Bowers A."/>
        </authorList>
    </citation>
    <scope>NUCLEOTIDE SEQUENCE [LARGE SCALE GENOMIC DNA]</scope>
    <source>
        <strain evidence="3 5">AFS025165</strain>
    </source>
</reference>
<dbReference type="PANTHER" id="PTHR43852:SF2">
    <property type="entry name" value="PROTEIN ADENYLYLTRANSFERASE MNTA"/>
    <property type="match status" value="1"/>
</dbReference>
<dbReference type="AlphaFoldDB" id="A0A0G8ERR3"/>
<dbReference type="GO" id="GO:0016740">
    <property type="term" value="F:transferase activity"/>
    <property type="evidence" value="ECO:0007669"/>
    <property type="project" value="UniProtKB-KW"/>
</dbReference>
<dbReference type="SUPFAM" id="SSF81301">
    <property type="entry name" value="Nucleotidyltransferase"/>
    <property type="match status" value="1"/>
</dbReference>
<proteinExistence type="predicted"/>
<feature type="domain" description="Polymerase beta nucleotidyltransferase" evidence="1">
    <location>
        <begin position="10"/>
        <end position="98"/>
    </location>
</feature>
<organism evidence="2 4">
    <name type="scientific">Bacillus cereus</name>
    <dbReference type="NCBI Taxonomy" id="1396"/>
    <lineage>
        <taxon>Bacteria</taxon>
        <taxon>Bacillati</taxon>
        <taxon>Bacillota</taxon>
        <taxon>Bacilli</taxon>
        <taxon>Bacillales</taxon>
        <taxon>Bacillaceae</taxon>
        <taxon>Bacillus</taxon>
        <taxon>Bacillus cereus group</taxon>
    </lineage>
</organism>
<dbReference type="EMBL" id="NTQT01000046">
    <property type="protein sequence ID" value="PFC69877.1"/>
    <property type="molecule type" value="Genomic_DNA"/>
</dbReference>
<dbReference type="CDD" id="cd05403">
    <property type="entry name" value="NT_KNTase_like"/>
    <property type="match status" value="1"/>
</dbReference>
<reference evidence="2 4" key="1">
    <citation type="submission" date="2015-04" db="EMBL/GenBank/DDBJ databases">
        <title>Draft Genome Sequences of Eight Spore-Forming Food Isolates of Bacillus cereus Genome sequencing.</title>
        <authorList>
            <person name="Krawcyk A.O."/>
            <person name="de Jong A."/>
            <person name="Eijlander R.T."/>
            <person name="Berendsen E.M."/>
            <person name="Holsappel S."/>
            <person name="Wells-Bennik M."/>
            <person name="Kuipers O.P."/>
        </authorList>
    </citation>
    <scope>NUCLEOTIDE SEQUENCE [LARGE SCALE GENOMIC DNA]</scope>
    <source>
        <strain evidence="2 4">B4077</strain>
    </source>
</reference>
<name>A0A0G8ERR3_BACCE</name>